<protein>
    <recommendedName>
        <fullName evidence="12">Disease resistance R13L4/SHOC-2-like LRR domain-containing protein</fullName>
    </recommendedName>
</protein>
<dbReference type="PANTHER" id="PTHR48004">
    <property type="entry name" value="OS01G0149700 PROTEIN"/>
    <property type="match status" value="1"/>
</dbReference>
<dbReference type="SMART" id="SM00369">
    <property type="entry name" value="LRR_TYP"/>
    <property type="match status" value="6"/>
</dbReference>
<dbReference type="Proteomes" id="UP000639772">
    <property type="component" value="Chromosome 6"/>
</dbReference>
<dbReference type="SUPFAM" id="SSF52058">
    <property type="entry name" value="L domain-like"/>
    <property type="match status" value="1"/>
</dbReference>
<dbReference type="OrthoDB" id="676979at2759"/>
<dbReference type="InterPro" id="IPR003591">
    <property type="entry name" value="Leu-rich_rpt_typical-subtyp"/>
</dbReference>
<evidence type="ECO:0000313" key="14">
    <source>
        <dbReference type="Proteomes" id="UP000639772"/>
    </source>
</evidence>
<dbReference type="FunFam" id="3.80.10.10:FF:000356">
    <property type="entry name" value="LRR receptor-like serine/threonine-protein kinase"/>
    <property type="match status" value="1"/>
</dbReference>
<evidence type="ECO:0000256" key="7">
    <source>
        <dbReference type="ARBA" id="ARBA00022989"/>
    </source>
</evidence>
<dbReference type="FunFam" id="3.80.10.10:FF:000269">
    <property type="entry name" value="Piriformospora indica-insensitive protein 2"/>
    <property type="match status" value="1"/>
</dbReference>
<dbReference type="InterPro" id="IPR055414">
    <property type="entry name" value="LRR_R13L4/SHOC2-like"/>
</dbReference>
<dbReference type="AlphaFoldDB" id="A0A835R276"/>
<evidence type="ECO:0000256" key="6">
    <source>
        <dbReference type="ARBA" id="ARBA00022737"/>
    </source>
</evidence>
<sequence>MATAKLLFLLVAHLTFSLSTTPSLAGMPGDELRAVVNLVEALLADPSWAELHPQPCTDTPWPGIQCETAGTGEDDLHVTGIHIGPDVTPSPPCKATAFLPPDALTHLPFIKTLSFFGCFLSPNFASLPPSLFSSSSSLEQLVLNSNDGLGGEIPRSISNLKSLRVLSLSQNAFHGGIPRELGDLSKLQQLDLSYNSLRGEIPEEMGGLASLGIIDLSSNELQGNLPASIGKLHALQKIDLSFNSLSGRVPPELGELENLVLLDLSHNKLTGLLPEELSGMKQVQYFLMEDNPLNTKIPFFLANLKNLAVIGFSGCGLFGPIPPFLGLLVSLTALSLDRNMLNGSMPESLGFLPKLGQLNLSQNQLTGEITFSEEFVRRLGSRLDVRDNRGLCANGYKYQEASFNLEAPPCSSSSNGNNSGNSTWGVDNGKQGNGDVRFNPALDTGRGASLETCLGFPFGPSYVWIQALQSLTIAWSMWV</sequence>
<evidence type="ECO:0000256" key="2">
    <source>
        <dbReference type="ARBA" id="ARBA00022475"/>
    </source>
</evidence>
<keyword evidence="9" id="KW-0325">Glycoprotein</keyword>
<feature type="compositionally biased region" description="Low complexity" evidence="10">
    <location>
        <begin position="411"/>
        <end position="422"/>
    </location>
</feature>
<keyword evidence="7" id="KW-1133">Transmembrane helix</keyword>
<keyword evidence="2" id="KW-1003">Cell membrane</keyword>
<organism evidence="13 14">
    <name type="scientific">Vanilla planifolia</name>
    <name type="common">Vanilla</name>
    <dbReference type="NCBI Taxonomy" id="51239"/>
    <lineage>
        <taxon>Eukaryota</taxon>
        <taxon>Viridiplantae</taxon>
        <taxon>Streptophyta</taxon>
        <taxon>Embryophyta</taxon>
        <taxon>Tracheophyta</taxon>
        <taxon>Spermatophyta</taxon>
        <taxon>Magnoliopsida</taxon>
        <taxon>Liliopsida</taxon>
        <taxon>Asparagales</taxon>
        <taxon>Orchidaceae</taxon>
        <taxon>Vanilloideae</taxon>
        <taxon>Vanilleae</taxon>
        <taxon>Vanilla</taxon>
    </lineage>
</organism>
<dbReference type="InterPro" id="IPR032675">
    <property type="entry name" value="LRR_dom_sf"/>
</dbReference>
<evidence type="ECO:0000256" key="8">
    <source>
        <dbReference type="ARBA" id="ARBA00023136"/>
    </source>
</evidence>
<feature type="signal peptide" evidence="11">
    <location>
        <begin position="1"/>
        <end position="19"/>
    </location>
</feature>
<dbReference type="EMBL" id="JADCNM010000006">
    <property type="protein sequence ID" value="KAG0478847.1"/>
    <property type="molecule type" value="Genomic_DNA"/>
</dbReference>
<gene>
    <name evidence="13" type="ORF">HPP92_013566</name>
</gene>
<keyword evidence="6" id="KW-0677">Repeat</keyword>
<dbReference type="GO" id="GO:0051707">
    <property type="term" value="P:response to other organism"/>
    <property type="evidence" value="ECO:0007669"/>
    <property type="project" value="UniProtKB-ARBA"/>
</dbReference>
<dbReference type="PROSITE" id="PS51450">
    <property type="entry name" value="LRR"/>
    <property type="match status" value="1"/>
</dbReference>
<evidence type="ECO:0000259" key="12">
    <source>
        <dbReference type="Pfam" id="PF23598"/>
    </source>
</evidence>
<evidence type="ECO:0000256" key="9">
    <source>
        <dbReference type="ARBA" id="ARBA00023180"/>
    </source>
</evidence>
<dbReference type="GO" id="GO:0005886">
    <property type="term" value="C:plasma membrane"/>
    <property type="evidence" value="ECO:0007669"/>
    <property type="project" value="UniProtKB-SubCell"/>
</dbReference>
<keyword evidence="5 11" id="KW-0732">Signal</keyword>
<evidence type="ECO:0000256" key="3">
    <source>
        <dbReference type="ARBA" id="ARBA00022614"/>
    </source>
</evidence>
<evidence type="ECO:0000256" key="4">
    <source>
        <dbReference type="ARBA" id="ARBA00022692"/>
    </source>
</evidence>
<evidence type="ECO:0000256" key="10">
    <source>
        <dbReference type="SAM" id="MobiDB-lite"/>
    </source>
</evidence>
<evidence type="ECO:0000313" key="13">
    <source>
        <dbReference type="EMBL" id="KAG0478847.1"/>
    </source>
</evidence>
<keyword evidence="4" id="KW-0812">Transmembrane</keyword>
<feature type="region of interest" description="Disordered" evidence="10">
    <location>
        <begin position="409"/>
        <end position="437"/>
    </location>
</feature>
<accession>A0A835R276</accession>
<dbReference type="PRINTS" id="PR00019">
    <property type="entry name" value="LEURICHRPT"/>
</dbReference>
<comment type="subcellular location">
    <subcellularLocation>
        <location evidence="1">Cell membrane</location>
        <topology evidence="1">Single-pass type I membrane protein</topology>
    </subcellularLocation>
</comment>
<evidence type="ECO:0000256" key="1">
    <source>
        <dbReference type="ARBA" id="ARBA00004251"/>
    </source>
</evidence>
<keyword evidence="8" id="KW-0472">Membrane</keyword>
<dbReference type="InterPro" id="IPR052941">
    <property type="entry name" value="StomDev_PlantInt_Reg"/>
</dbReference>
<comment type="caution">
    <text evidence="13">The sequence shown here is derived from an EMBL/GenBank/DDBJ whole genome shotgun (WGS) entry which is preliminary data.</text>
</comment>
<dbReference type="PANTHER" id="PTHR48004:SF70">
    <property type="entry name" value="LRR RECEPTOR-LIKE SERINE_THREONINE-PROTEIN KINASE ERL2"/>
    <property type="match status" value="1"/>
</dbReference>
<dbReference type="Gene3D" id="3.80.10.10">
    <property type="entry name" value="Ribonuclease Inhibitor"/>
    <property type="match status" value="3"/>
</dbReference>
<reference evidence="13 14" key="1">
    <citation type="journal article" date="2020" name="Nat. Food">
        <title>A phased Vanilla planifolia genome enables genetic improvement of flavour and production.</title>
        <authorList>
            <person name="Hasing T."/>
            <person name="Tang H."/>
            <person name="Brym M."/>
            <person name="Khazi F."/>
            <person name="Huang T."/>
            <person name="Chambers A.H."/>
        </authorList>
    </citation>
    <scope>NUCLEOTIDE SEQUENCE [LARGE SCALE GENOMIC DNA]</scope>
    <source>
        <tissue evidence="13">Leaf</tissue>
    </source>
</reference>
<dbReference type="Pfam" id="PF23598">
    <property type="entry name" value="LRR_14"/>
    <property type="match status" value="1"/>
</dbReference>
<name>A0A835R276_VANPL</name>
<feature type="chain" id="PRO_5032406253" description="Disease resistance R13L4/SHOC-2-like LRR domain-containing protein" evidence="11">
    <location>
        <begin position="20"/>
        <end position="479"/>
    </location>
</feature>
<proteinExistence type="predicted"/>
<keyword evidence="3" id="KW-0433">Leucine-rich repeat</keyword>
<dbReference type="InterPro" id="IPR001611">
    <property type="entry name" value="Leu-rich_rpt"/>
</dbReference>
<evidence type="ECO:0000256" key="11">
    <source>
        <dbReference type="SAM" id="SignalP"/>
    </source>
</evidence>
<dbReference type="FunFam" id="3.80.10.10:FF:000041">
    <property type="entry name" value="LRR receptor-like serine/threonine-protein kinase ERECTA"/>
    <property type="match status" value="1"/>
</dbReference>
<feature type="domain" description="Disease resistance R13L4/SHOC-2-like LRR" evidence="12">
    <location>
        <begin position="141"/>
        <end position="371"/>
    </location>
</feature>
<evidence type="ECO:0000256" key="5">
    <source>
        <dbReference type="ARBA" id="ARBA00022729"/>
    </source>
</evidence>